<keyword evidence="5 11" id="KW-0812">Transmembrane</keyword>
<proteinExistence type="inferred from homology"/>
<evidence type="ECO:0000256" key="8">
    <source>
        <dbReference type="ARBA" id="ARBA00023077"/>
    </source>
</evidence>
<dbReference type="InterPro" id="IPR012910">
    <property type="entry name" value="Plug_dom"/>
</dbReference>
<evidence type="ECO:0000256" key="11">
    <source>
        <dbReference type="PROSITE-ProRule" id="PRU01360"/>
    </source>
</evidence>
<keyword evidence="6" id="KW-0408">Iron</keyword>
<dbReference type="PANTHER" id="PTHR32552:SF81">
    <property type="entry name" value="TONB-DEPENDENT OUTER MEMBRANE RECEPTOR"/>
    <property type="match status" value="1"/>
</dbReference>
<dbReference type="PROSITE" id="PS52016">
    <property type="entry name" value="TONB_DEPENDENT_REC_3"/>
    <property type="match status" value="1"/>
</dbReference>
<evidence type="ECO:0000259" key="12">
    <source>
        <dbReference type="Pfam" id="PF07715"/>
    </source>
</evidence>
<dbReference type="Proteomes" id="UP001556118">
    <property type="component" value="Unassembled WGS sequence"/>
</dbReference>
<keyword evidence="3 11" id="KW-1134">Transmembrane beta strand</keyword>
<keyword evidence="10 11" id="KW-0998">Cell outer membrane</keyword>
<dbReference type="InterPro" id="IPR039426">
    <property type="entry name" value="TonB-dep_rcpt-like"/>
</dbReference>
<evidence type="ECO:0000256" key="2">
    <source>
        <dbReference type="ARBA" id="ARBA00022448"/>
    </source>
</evidence>
<evidence type="ECO:0000256" key="1">
    <source>
        <dbReference type="ARBA" id="ARBA00004571"/>
    </source>
</evidence>
<keyword evidence="7" id="KW-0406">Ion transport</keyword>
<dbReference type="InterPro" id="IPR036942">
    <property type="entry name" value="Beta-barrel_TonB_sf"/>
</dbReference>
<evidence type="ECO:0000313" key="14">
    <source>
        <dbReference type="Proteomes" id="UP001556118"/>
    </source>
</evidence>
<gene>
    <name evidence="13" type="ORF">ABUH87_14400</name>
</gene>
<keyword evidence="13" id="KW-0675">Receptor</keyword>
<protein>
    <submittedName>
        <fullName evidence="13">TonB-dependent receptor</fullName>
    </submittedName>
</protein>
<reference evidence="13 14" key="1">
    <citation type="submission" date="2024-06" db="EMBL/GenBank/DDBJ databases">
        <title>Novosphingobium rhizovicinus M1R2S20.</title>
        <authorList>
            <person name="Sun J.-Q."/>
        </authorList>
    </citation>
    <scope>NUCLEOTIDE SEQUENCE [LARGE SCALE GENOMIC DNA]</scope>
    <source>
        <strain evidence="13 14">M1R2S20</strain>
    </source>
</reference>
<keyword evidence="9 11" id="KW-0472">Membrane</keyword>
<comment type="caution">
    <text evidence="13">The sequence shown here is derived from an EMBL/GenBank/DDBJ whole genome shotgun (WGS) entry which is preliminary data.</text>
</comment>
<evidence type="ECO:0000256" key="5">
    <source>
        <dbReference type="ARBA" id="ARBA00022692"/>
    </source>
</evidence>
<dbReference type="SUPFAM" id="SSF56935">
    <property type="entry name" value="Porins"/>
    <property type="match status" value="1"/>
</dbReference>
<organism evidence="13 14">
    <name type="scientific">Novosphingobium rhizovicinum</name>
    <dbReference type="NCBI Taxonomy" id="3228928"/>
    <lineage>
        <taxon>Bacteria</taxon>
        <taxon>Pseudomonadati</taxon>
        <taxon>Pseudomonadota</taxon>
        <taxon>Alphaproteobacteria</taxon>
        <taxon>Sphingomonadales</taxon>
        <taxon>Sphingomonadaceae</taxon>
        <taxon>Novosphingobium</taxon>
    </lineage>
</organism>
<keyword evidence="14" id="KW-1185">Reference proteome</keyword>
<evidence type="ECO:0000256" key="9">
    <source>
        <dbReference type="ARBA" id="ARBA00023136"/>
    </source>
</evidence>
<keyword evidence="4" id="KW-0410">Iron transport</keyword>
<accession>A0ABV3RE00</accession>
<evidence type="ECO:0000256" key="10">
    <source>
        <dbReference type="ARBA" id="ARBA00023237"/>
    </source>
</evidence>
<evidence type="ECO:0000256" key="3">
    <source>
        <dbReference type="ARBA" id="ARBA00022452"/>
    </source>
</evidence>
<dbReference type="PANTHER" id="PTHR32552">
    <property type="entry name" value="FERRICHROME IRON RECEPTOR-RELATED"/>
    <property type="match status" value="1"/>
</dbReference>
<evidence type="ECO:0000256" key="4">
    <source>
        <dbReference type="ARBA" id="ARBA00022496"/>
    </source>
</evidence>
<keyword evidence="8" id="KW-0798">TonB box</keyword>
<dbReference type="EMBL" id="JBFNXR010000052">
    <property type="protein sequence ID" value="MEW9856326.1"/>
    <property type="molecule type" value="Genomic_DNA"/>
</dbReference>
<evidence type="ECO:0000256" key="7">
    <source>
        <dbReference type="ARBA" id="ARBA00023065"/>
    </source>
</evidence>
<evidence type="ECO:0000313" key="13">
    <source>
        <dbReference type="EMBL" id="MEW9856326.1"/>
    </source>
</evidence>
<dbReference type="RefSeq" id="WP_367774739.1">
    <property type="nucleotide sequence ID" value="NZ_JBFNXR010000052.1"/>
</dbReference>
<dbReference type="Pfam" id="PF07715">
    <property type="entry name" value="Plug"/>
    <property type="match status" value="1"/>
</dbReference>
<comment type="subcellular location">
    <subcellularLocation>
        <location evidence="1 11">Cell outer membrane</location>
        <topology evidence="1 11">Multi-pass membrane protein</topology>
    </subcellularLocation>
</comment>
<name>A0ABV3RE00_9SPHN</name>
<feature type="domain" description="TonB-dependent receptor plug" evidence="12">
    <location>
        <begin position="47"/>
        <end position="152"/>
    </location>
</feature>
<dbReference type="Gene3D" id="2.40.170.20">
    <property type="entry name" value="TonB-dependent receptor, beta-barrel domain"/>
    <property type="match status" value="2"/>
</dbReference>
<keyword evidence="2 11" id="KW-0813">Transport</keyword>
<sequence length="787" mass="84768">MITLFTAQPGLAQQQDVSAASPALQAEENDADRADIVVTARRREESLADVPISITALGSADLVARAVVTDADLQRTVPGLTIRQTQGNNSLTYSLRGQSADIFSGSPSAVVTYLNEVPMPVAGSSSFFDLASVQVLKGPQGTLFGRNATGGAVLFTSAKPTNELEGFVRGRLGNYDRRELEGALNVPIVDDKVLLRGAFNLSYADGFIENRYTGEDLGRINRESARLSLTLKPAPGVINTTVAQYANSRGTNTGASYTYSVYGCGETNNGFALSCSAGLLFGPSLDSVLGPGAWAAYLAANPKAYAPGLIAYVEEQRRLGQYVTNHPSGADHFGETWNVSNTAEIEFGDRLRLRNIFGFVDAYTDSQQPQLGAPYATILTANAAVGQFGNIEDIRSYSEELQLQGETADGALEFIVGLYIQRQRARSLYPQTYFDLRPNAGFPTYALNHFRIKNYTDAVYAQGTYNLEQIGIPRLSVTAGLRYTRERVRGLQLAGSDNFGAPEQRRTYEDPSWEAGLEYKASPDLLFYLKTRGSFRSGGYNGTLDPVGIVALGGSNFFRSETTQDIEGGVNFSGRAFGGPASFSLAVFNQWIQDVQRVEFPDPDGPAGPLASIAFTTNVPSERVRGIEAEGAVMPAEWLRVGGQLALTDADFTDNQVVLFGSTYSYGPVGDTPRASGTGWAEFSLPMAPNTGEVMLRGEVYAQTGQYFSNAADSIAPRTRLPGYALVNGRLSWNDIMGSNFSAALFGDNLLDEEYFVGGMQLAVALGHNGAVVGRPRTYGLEVTLRY</sequence>
<comment type="similarity">
    <text evidence="11">Belongs to the TonB-dependent receptor family.</text>
</comment>
<evidence type="ECO:0000256" key="6">
    <source>
        <dbReference type="ARBA" id="ARBA00023004"/>
    </source>
</evidence>